<name>A0A7K3NQW5_9BACT</name>
<dbReference type="InterPro" id="IPR036135">
    <property type="entry name" value="MoeA_linker/N_sf"/>
</dbReference>
<feature type="domain" description="MoaB/Mog" evidence="7">
    <location>
        <begin position="175"/>
        <end position="315"/>
    </location>
</feature>
<dbReference type="SUPFAM" id="SSF63867">
    <property type="entry name" value="MoeA C-terminal domain-like"/>
    <property type="match status" value="1"/>
</dbReference>
<dbReference type="SMART" id="SM00852">
    <property type="entry name" value="MoCF_biosynth"/>
    <property type="match status" value="1"/>
</dbReference>
<dbReference type="SUPFAM" id="SSF53850">
    <property type="entry name" value="Periplasmic binding protein-like II"/>
    <property type="match status" value="1"/>
</dbReference>
<evidence type="ECO:0000256" key="4">
    <source>
        <dbReference type="ARBA" id="ARBA00023150"/>
    </source>
</evidence>
<dbReference type="InterPro" id="IPR036688">
    <property type="entry name" value="MoeA_C_domain_IV_sf"/>
</dbReference>
<dbReference type="EMBL" id="JAAGRQ010000116">
    <property type="protein sequence ID" value="NDY58578.1"/>
    <property type="molecule type" value="Genomic_DNA"/>
</dbReference>
<dbReference type="UniPathway" id="UPA00344"/>
<dbReference type="Gene3D" id="2.170.190.11">
    <property type="entry name" value="Molybdopterin biosynthesis moea protein, domain 3"/>
    <property type="match status" value="1"/>
</dbReference>
<dbReference type="SUPFAM" id="SSF63882">
    <property type="entry name" value="MoeA N-terminal region -like"/>
    <property type="match status" value="1"/>
</dbReference>
<dbReference type="Gene3D" id="3.90.105.10">
    <property type="entry name" value="Molybdopterin biosynthesis moea protein, domain 2"/>
    <property type="match status" value="1"/>
</dbReference>
<dbReference type="InterPro" id="IPR005111">
    <property type="entry name" value="MoeA_C_domain_IV"/>
</dbReference>
<comment type="pathway">
    <text evidence="2 6">Cofactor biosynthesis; molybdopterin biosynthesis.</text>
</comment>
<comment type="similarity">
    <text evidence="3 6">Belongs to the MoeA family.</text>
</comment>
<dbReference type="GO" id="GO:0006777">
    <property type="term" value="P:Mo-molybdopterin cofactor biosynthetic process"/>
    <property type="evidence" value="ECO:0007669"/>
    <property type="project" value="UniProtKB-UniRule"/>
</dbReference>
<keyword evidence="6" id="KW-0500">Molybdenum</keyword>
<evidence type="ECO:0000259" key="7">
    <source>
        <dbReference type="SMART" id="SM00852"/>
    </source>
</evidence>
<dbReference type="Gene3D" id="3.40.190.10">
    <property type="entry name" value="Periplasmic binding protein-like II"/>
    <property type="match status" value="1"/>
</dbReference>
<dbReference type="Gene3D" id="2.40.340.10">
    <property type="entry name" value="MoeA, C-terminal, domain IV"/>
    <property type="match status" value="1"/>
</dbReference>
<evidence type="ECO:0000256" key="2">
    <source>
        <dbReference type="ARBA" id="ARBA00005046"/>
    </source>
</evidence>
<dbReference type="GO" id="GO:0046872">
    <property type="term" value="F:metal ion binding"/>
    <property type="evidence" value="ECO:0007669"/>
    <property type="project" value="UniProtKB-UniRule"/>
</dbReference>
<comment type="cofactor">
    <cofactor evidence="6">
        <name>Mg(2+)</name>
        <dbReference type="ChEBI" id="CHEBI:18420"/>
    </cofactor>
</comment>
<comment type="function">
    <text evidence="1 6">Catalyzes the insertion of molybdate into adenylated molybdopterin with the concomitant release of AMP.</text>
</comment>
<dbReference type="InterPro" id="IPR001453">
    <property type="entry name" value="MoaB/Mog_dom"/>
</dbReference>
<organism evidence="8 9">
    <name type="scientific">Desulfolutivibrio sulfodismutans</name>
    <dbReference type="NCBI Taxonomy" id="63561"/>
    <lineage>
        <taxon>Bacteria</taxon>
        <taxon>Pseudomonadati</taxon>
        <taxon>Thermodesulfobacteriota</taxon>
        <taxon>Desulfovibrionia</taxon>
        <taxon>Desulfovibrionales</taxon>
        <taxon>Desulfovibrionaceae</taxon>
        <taxon>Desulfolutivibrio</taxon>
    </lineage>
</organism>
<dbReference type="EC" id="2.10.1.1" evidence="6"/>
<keyword evidence="6" id="KW-0460">Magnesium</keyword>
<dbReference type="SUPFAM" id="SSF53218">
    <property type="entry name" value="Molybdenum cofactor biosynthesis proteins"/>
    <property type="match status" value="1"/>
</dbReference>
<dbReference type="PANTHER" id="PTHR10192:SF16">
    <property type="entry name" value="MOLYBDOPTERIN MOLYBDENUMTRANSFERASE"/>
    <property type="match status" value="1"/>
</dbReference>
<dbReference type="Proteomes" id="UP000469724">
    <property type="component" value="Unassembled WGS sequence"/>
</dbReference>
<protein>
    <recommendedName>
        <fullName evidence="6">Molybdopterin molybdenumtransferase</fullName>
        <ecNumber evidence="6">2.10.1.1</ecNumber>
    </recommendedName>
</protein>
<dbReference type="Pfam" id="PF12727">
    <property type="entry name" value="PBP_like"/>
    <property type="match status" value="1"/>
</dbReference>
<gene>
    <name evidence="8" type="ORF">G3N56_17730</name>
</gene>
<evidence type="ECO:0000256" key="5">
    <source>
        <dbReference type="ARBA" id="ARBA00047317"/>
    </source>
</evidence>
<dbReference type="NCBIfam" id="NF011068">
    <property type="entry name" value="PRK14498.1"/>
    <property type="match status" value="1"/>
</dbReference>
<dbReference type="Pfam" id="PF03453">
    <property type="entry name" value="MoeA_N"/>
    <property type="match status" value="1"/>
</dbReference>
<dbReference type="InterPro" id="IPR024370">
    <property type="entry name" value="PBP_domain"/>
</dbReference>
<dbReference type="Pfam" id="PF03454">
    <property type="entry name" value="MoeA_C"/>
    <property type="match status" value="1"/>
</dbReference>
<evidence type="ECO:0000256" key="3">
    <source>
        <dbReference type="ARBA" id="ARBA00010763"/>
    </source>
</evidence>
<comment type="catalytic activity">
    <reaction evidence="5">
        <text>adenylyl-molybdopterin + molybdate = Mo-molybdopterin + AMP + H(+)</text>
        <dbReference type="Rhea" id="RHEA:35047"/>
        <dbReference type="ChEBI" id="CHEBI:15378"/>
        <dbReference type="ChEBI" id="CHEBI:36264"/>
        <dbReference type="ChEBI" id="CHEBI:62727"/>
        <dbReference type="ChEBI" id="CHEBI:71302"/>
        <dbReference type="ChEBI" id="CHEBI:456215"/>
        <dbReference type="EC" id="2.10.1.1"/>
    </reaction>
</comment>
<dbReference type="InterPro" id="IPR038987">
    <property type="entry name" value="MoeA-like"/>
</dbReference>
<dbReference type="AlphaFoldDB" id="A0A7K3NQW5"/>
<keyword evidence="4 6" id="KW-0501">Molybdenum cofactor biosynthesis</keyword>
<accession>A0A7K3NQW5</accession>
<dbReference type="Gene3D" id="3.40.980.10">
    <property type="entry name" value="MoaB/Mog-like domain"/>
    <property type="match status" value="1"/>
</dbReference>
<keyword evidence="9" id="KW-1185">Reference proteome</keyword>
<proteinExistence type="inferred from homology"/>
<dbReference type="GO" id="GO:0005829">
    <property type="term" value="C:cytosol"/>
    <property type="evidence" value="ECO:0007669"/>
    <property type="project" value="TreeGrafter"/>
</dbReference>
<comment type="caution">
    <text evidence="8">The sequence shown here is derived from an EMBL/GenBank/DDBJ whole genome shotgun (WGS) entry which is preliminary data.</text>
</comment>
<dbReference type="RefSeq" id="WP_163303650.1">
    <property type="nucleotide sequence ID" value="NZ_JAAGRQ010000116.1"/>
</dbReference>
<evidence type="ECO:0000313" key="9">
    <source>
        <dbReference type="Proteomes" id="UP000469724"/>
    </source>
</evidence>
<evidence type="ECO:0000256" key="1">
    <source>
        <dbReference type="ARBA" id="ARBA00002901"/>
    </source>
</evidence>
<dbReference type="CDD" id="cd00887">
    <property type="entry name" value="MoeA"/>
    <property type="match status" value="1"/>
</dbReference>
<sequence length="644" mass="68119">MKRNIYLKMIPLEEAVARAKNALDRQSLVGVETIAVERATGRVTAEPVIARYSSPTFHGAAMDGIAVRAASTFAAREGAPVRLAPGRDFAFVNTGNRLPDGMDAVIMIENVVMDGDTTAIEAPAAPWSHVRRIGEDIVATEMILPRHRRITPYDVGALLSCGVYDIAVYETVRIAIIPTGDEIMDFTLRPEPGPGQVVESNSMMLCALAESLGFSARRLPPVPDDPEALAAAFESALSSDVHAVVLVAGSSAGSKDFSRSTIARFGEVLVHGVSAMPGKPSILGVCRGKLAVGAPGYPVSAVVCFEELLSPVCAWLGRAAPTCRQTIPVRLARAMPSRLGLVEFVRLAVGRVGETYVGLPLGRGAGMMTTLTKAQAVTRIPADAEGVEAGKMVRAELLVESDDLDRTLVAVGSHDNTLDILADMLMRQDEPVRLASSHVGSMGGLTALKSGAALLAGSHLFDPETGDFNFPFLAKHLPGMDLVAVNLALRHQGFIVAPGNPKGIRGVAELARPGVRFVNRQKGAGTRILFDHHLRAAGVDPGQVAGYGHEEFTHMAVAVNVQTGAADCGMGVYSAAKALSLDFLPVARERYDLIIPRAYLDDPKIQAVLAVIGTDEFKARVAALGGYETQLTGRFMAPGMGLGE</sequence>
<evidence type="ECO:0000256" key="6">
    <source>
        <dbReference type="RuleBase" id="RU365090"/>
    </source>
</evidence>
<dbReference type="InterPro" id="IPR005110">
    <property type="entry name" value="MoeA_linker/N"/>
</dbReference>
<evidence type="ECO:0000313" key="8">
    <source>
        <dbReference type="EMBL" id="NDY58578.1"/>
    </source>
</evidence>
<dbReference type="PANTHER" id="PTHR10192">
    <property type="entry name" value="MOLYBDOPTERIN BIOSYNTHESIS PROTEIN"/>
    <property type="match status" value="1"/>
</dbReference>
<reference evidence="8 9" key="1">
    <citation type="submission" date="2020-02" db="EMBL/GenBank/DDBJ databases">
        <title>Comparative genomics of sulfur disproportionating microorganisms.</title>
        <authorList>
            <person name="Ward L.M."/>
            <person name="Bertran E."/>
            <person name="Johnston D.T."/>
        </authorList>
    </citation>
    <scope>NUCLEOTIDE SEQUENCE [LARGE SCALE GENOMIC DNA]</scope>
    <source>
        <strain evidence="8 9">DSM 3696</strain>
    </source>
</reference>
<keyword evidence="6" id="KW-0479">Metal-binding</keyword>
<dbReference type="Pfam" id="PF00994">
    <property type="entry name" value="MoCF_biosynth"/>
    <property type="match status" value="1"/>
</dbReference>
<keyword evidence="6" id="KW-0808">Transferase</keyword>
<dbReference type="GO" id="GO:0061599">
    <property type="term" value="F:molybdopterin molybdotransferase activity"/>
    <property type="evidence" value="ECO:0007669"/>
    <property type="project" value="UniProtKB-UniRule"/>
</dbReference>
<dbReference type="InterPro" id="IPR036425">
    <property type="entry name" value="MoaB/Mog-like_dom_sf"/>
</dbReference>